<dbReference type="EMBL" id="JAJUBC010000036">
    <property type="protein sequence ID" value="MDD1795893.1"/>
    <property type="molecule type" value="Genomic_DNA"/>
</dbReference>
<gene>
    <name evidence="1" type="ORF">LRP50_22500</name>
</gene>
<organism evidence="1 2">
    <name type="scientific">Enterovibrio gelatinilyticus</name>
    <dbReference type="NCBI Taxonomy" id="2899819"/>
    <lineage>
        <taxon>Bacteria</taxon>
        <taxon>Pseudomonadati</taxon>
        <taxon>Pseudomonadota</taxon>
        <taxon>Gammaproteobacteria</taxon>
        <taxon>Vibrionales</taxon>
        <taxon>Vibrionaceae</taxon>
        <taxon>Enterovibrio</taxon>
    </lineage>
</organism>
<accession>A0ABT5R6J5</accession>
<dbReference type="Proteomes" id="UP001149400">
    <property type="component" value="Unassembled WGS sequence"/>
</dbReference>
<proteinExistence type="predicted"/>
<evidence type="ECO:0000313" key="2">
    <source>
        <dbReference type="Proteomes" id="UP001149400"/>
    </source>
</evidence>
<evidence type="ECO:0000313" key="1">
    <source>
        <dbReference type="EMBL" id="MDD1795893.1"/>
    </source>
</evidence>
<evidence type="ECO:0008006" key="3">
    <source>
        <dbReference type="Google" id="ProtNLM"/>
    </source>
</evidence>
<name>A0ABT5R6J5_9GAMM</name>
<dbReference type="RefSeq" id="WP_274166658.1">
    <property type="nucleotide sequence ID" value="NZ_JAJUBC010000036.1"/>
</dbReference>
<comment type="caution">
    <text evidence="1">The sequence shown here is derived from an EMBL/GenBank/DDBJ whole genome shotgun (WGS) entry which is preliminary data.</text>
</comment>
<keyword evidence="2" id="KW-1185">Reference proteome</keyword>
<sequence length="122" mass="14011">MRKDISVPTEDISKFEKKMASALTKNGKLKLMIKKKVINACLEAELFSHADLESRTKKYQWIERVTELNIKMMSLLELSKPSHHPVESSDEVNDRVEAQAEMIVKDIVRRIAQTPMPYPLGD</sequence>
<reference evidence="1" key="1">
    <citation type="submission" date="2021-12" db="EMBL/GenBank/DDBJ databases">
        <title>Enterovibrio ZSDZ35 sp. nov. and Enterovibrio ZSDZ42 sp. nov., isolated from coastal seawater in Qingdao.</title>
        <authorList>
            <person name="Zhang P."/>
        </authorList>
    </citation>
    <scope>NUCLEOTIDE SEQUENCE</scope>
    <source>
        <strain evidence="1">ZSDZ42</strain>
    </source>
</reference>
<protein>
    <recommendedName>
        <fullName evidence="3">Relaxosome protein TraM</fullName>
    </recommendedName>
</protein>